<reference evidence="1 2" key="1">
    <citation type="submission" date="2019-07" db="EMBL/GenBank/DDBJ databases">
        <title>Whole genome shotgun sequence of Reyranella soli NBRC 108950.</title>
        <authorList>
            <person name="Hosoyama A."/>
            <person name="Uohara A."/>
            <person name="Ohji S."/>
            <person name="Ichikawa N."/>
        </authorList>
    </citation>
    <scope>NUCLEOTIDE SEQUENCE [LARGE SCALE GENOMIC DNA]</scope>
    <source>
        <strain evidence="1 2">NBRC 108950</strain>
    </source>
</reference>
<keyword evidence="2" id="KW-1185">Reference proteome</keyword>
<dbReference type="Proteomes" id="UP000321058">
    <property type="component" value="Unassembled WGS sequence"/>
</dbReference>
<dbReference type="EMBL" id="BKAJ01000141">
    <property type="protein sequence ID" value="GEP59832.1"/>
    <property type="molecule type" value="Genomic_DNA"/>
</dbReference>
<name>A0A512NLL7_9HYPH</name>
<sequence length="123" mass="13973">MARMDWEDFQRDHHRPHLLVVSVEPTTAPELPVVKADVERLAVRLGAIGNYAIKAEGITVYAAFEDNGDAERFAEVFRPKQITRESEWASKAWARMDGAALQRIADILGGVRLTTKRRRFSPR</sequence>
<evidence type="ECO:0000313" key="2">
    <source>
        <dbReference type="Proteomes" id="UP000321058"/>
    </source>
</evidence>
<accession>A0A512NLL7</accession>
<protein>
    <submittedName>
        <fullName evidence="1">Uncharacterized protein</fullName>
    </submittedName>
</protein>
<dbReference type="AlphaFoldDB" id="A0A512NLL7"/>
<gene>
    <name evidence="1" type="ORF">RSO01_69980</name>
</gene>
<evidence type="ECO:0000313" key="1">
    <source>
        <dbReference type="EMBL" id="GEP59832.1"/>
    </source>
</evidence>
<proteinExistence type="predicted"/>
<comment type="caution">
    <text evidence="1">The sequence shown here is derived from an EMBL/GenBank/DDBJ whole genome shotgun (WGS) entry which is preliminary data.</text>
</comment>
<dbReference type="OrthoDB" id="9836430at2"/>
<dbReference type="RefSeq" id="WP_147155213.1">
    <property type="nucleotide sequence ID" value="NZ_BKAJ01000141.1"/>
</dbReference>
<organism evidence="1 2">
    <name type="scientific">Reyranella soli</name>
    <dbReference type="NCBI Taxonomy" id="1230389"/>
    <lineage>
        <taxon>Bacteria</taxon>
        <taxon>Pseudomonadati</taxon>
        <taxon>Pseudomonadota</taxon>
        <taxon>Alphaproteobacteria</taxon>
        <taxon>Hyphomicrobiales</taxon>
        <taxon>Reyranellaceae</taxon>
        <taxon>Reyranella</taxon>
    </lineage>
</organism>